<dbReference type="InterPro" id="IPR009057">
    <property type="entry name" value="Homeodomain-like_sf"/>
</dbReference>
<evidence type="ECO:0000313" key="3">
    <source>
        <dbReference type="Proteomes" id="UP000299794"/>
    </source>
</evidence>
<accession>A0A4P5ZVZ2</accession>
<dbReference type="Gene3D" id="2.40.50.140">
    <property type="entry name" value="Nucleic acid-binding proteins"/>
    <property type="match status" value="1"/>
</dbReference>
<protein>
    <submittedName>
        <fullName evidence="2">Uncharacterized protein</fullName>
    </submittedName>
</protein>
<dbReference type="Proteomes" id="UP000299794">
    <property type="component" value="Unassembled WGS sequence"/>
</dbReference>
<proteinExistence type="predicted"/>
<dbReference type="EMBL" id="BJCD01000036">
    <property type="protein sequence ID" value="GDZ93701.1"/>
    <property type="molecule type" value="Genomic_DNA"/>
</dbReference>
<dbReference type="InterPro" id="IPR036388">
    <property type="entry name" value="WH-like_DNA-bd_sf"/>
</dbReference>
<dbReference type="PANTHER" id="PTHR34849">
    <property type="entry name" value="SSL5025 PROTEIN"/>
    <property type="match status" value="1"/>
</dbReference>
<dbReference type="Gene3D" id="1.10.10.10">
    <property type="entry name" value="Winged helix-like DNA-binding domain superfamily/Winged helix DNA-binding domain"/>
    <property type="match status" value="1"/>
</dbReference>
<dbReference type="SUPFAM" id="SSF46689">
    <property type="entry name" value="Homeodomain-like"/>
    <property type="match status" value="1"/>
</dbReference>
<dbReference type="Pfam" id="PF04255">
    <property type="entry name" value="DUF433"/>
    <property type="match status" value="1"/>
</dbReference>
<dbReference type="InterPro" id="IPR007367">
    <property type="entry name" value="DUF433"/>
</dbReference>
<evidence type="ECO:0000256" key="1">
    <source>
        <dbReference type="SAM" id="Coils"/>
    </source>
</evidence>
<name>A0A4P5ZVZ2_PLAAG</name>
<sequence>MTIDFGSIKSYNPDRGFGFVGHTFSDPNGKVFFHIRKIKNKHPELAQKLDNSETFETVNFWYEIETTEKGEQVSKFWLKAENIPQSYTDELSGLIQKVESIWKNVDSPKHSWLDLVTIELVGVDRRQELSVERDNLESQLREAEEERRRAAEALRENEIGRIAKCYDLTKTEADELEQLLAEMRPLEFTHSKQLSKYIKNHRLGYRYPNISGIVRMEKDDTEWDFHGGFPPDIYKVICRELDLDNQGTRVNLLEFVDGMIELSDQYENVTAENLVQVSREEVQRALRGFYLSGLLSRITVNPRQCGGRPCIRGMRIRVSDVLDLFAAGLSAGEILEEMPDLEADDLKASLLYASRKLNHPVLVA</sequence>
<feature type="coiled-coil region" evidence="1">
    <location>
        <begin position="126"/>
        <end position="160"/>
    </location>
</feature>
<reference evidence="3" key="1">
    <citation type="submission" date="2019-02" db="EMBL/GenBank/DDBJ databases">
        <title>Draft genome sequence of Planktothrix agardhii NIES-905.</title>
        <authorList>
            <person name="Yamaguchi H."/>
            <person name="Suzuki S."/>
            <person name="Kawachi M."/>
        </authorList>
    </citation>
    <scope>NUCLEOTIDE SEQUENCE [LARGE SCALE GENOMIC DNA]</scope>
    <source>
        <strain evidence="3">CCAP 1459/11A</strain>
    </source>
</reference>
<evidence type="ECO:0000313" key="2">
    <source>
        <dbReference type="EMBL" id="GDZ93701.1"/>
    </source>
</evidence>
<comment type="caution">
    <text evidence="2">The sequence shown here is derived from an EMBL/GenBank/DDBJ whole genome shotgun (WGS) entry which is preliminary data.</text>
</comment>
<organism evidence="2 3">
    <name type="scientific">Planktothrix agardhii CCAP 1459/11A</name>
    <dbReference type="NCBI Taxonomy" id="282420"/>
    <lineage>
        <taxon>Bacteria</taxon>
        <taxon>Bacillati</taxon>
        <taxon>Cyanobacteriota</taxon>
        <taxon>Cyanophyceae</taxon>
        <taxon>Oscillatoriophycideae</taxon>
        <taxon>Oscillatoriales</taxon>
        <taxon>Microcoleaceae</taxon>
        <taxon>Planktothrix</taxon>
    </lineage>
</organism>
<dbReference type="InterPro" id="IPR012340">
    <property type="entry name" value="NA-bd_OB-fold"/>
</dbReference>
<dbReference type="AlphaFoldDB" id="A0A4P5ZVZ2"/>
<dbReference type="PANTHER" id="PTHR34849:SF3">
    <property type="entry name" value="SSR2962 PROTEIN"/>
    <property type="match status" value="1"/>
</dbReference>
<keyword evidence="1" id="KW-0175">Coiled coil</keyword>
<gene>
    <name evidence="2" type="ORF">PA905_15410</name>
</gene>